<evidence type="ECO:0000259" key="10">
    <source>
        <dbReference type="Pfam" id="PF23797"/>
    </source>
</evidence>
<dbReference type="GO" id="GO:0000049">
    <property type="term" value="F:tRNA binding"/>
    <property type="evidence" value="ECO:0007669"/>
    <property type="project" value="TreeGrafter"/>
</dbReference>
<dbReference type="GO" id="GO:0033588">
    <property type="term" value="C:elongator holoenzyme complex"/>
    <property type="evidence" value="ECO:0007669"/>
    <property type="project" value="InterPro"/>
</dbReference>
<dbReference type="Gene3D" id="2.130.10.10">
    <property type="entry name" value="YVTN repeat-like/Quinoprotein amine dehydrogenase"/>
    <property type="match status" value="1"/>
</dbReference>
<dbReference type="PANTHER" id="PTHR12747">
    <property type="entry name" value="ELONGATOR COMPLEX PROTEIN 1"/>
    <property type="match status" value="1"/>
</dbReference>
<dbReference type="GO" id="GO:0002926">
    <property type="term" value="P:tRNA wobble base 5-methoxycarbonylmethyl-2-thiouridinylation"/>
    <property type="evidence" value="ECO:0007669"/>
    <property type="project" value="TreeGrafter"/>
</dbReference>
<feature type="domain" description="ELP1 N-terminal second beta-propeller" evidence="10">
    <location>
        <begin position="425"/>
        <end position="493"/>
    </location>
</feature>
<dbReference type="HOGENOM" id="CLU_001477_0_0_1"/>
<evidence type="ECO:0000259" key="9">
    <source>
        <dbReference type="Pfam" id="PF04762"/>
    </source>
</evidence>
<dbReference type="GeneID" id="18813267"/>
<dbReference type="GO" id="GO:0005634">
    <property type="term" value="C:nucleus"/>
    <property type="evidence" value="ECO:0007669"/>
    <property type="project" value="UniProtKB-SubCell"/>
</dbReference>
<evidence type="ECO:0000256" key="1">
    <source>
        <dbReference type="ARBA" id="ARBA00005043"/>
    </source>
</evidence>
<feature type="domain" description="ELP1 TPR" evidence="11">
    <location>
        <begin position="863"/>
        <end position="1025"/>
    </location>
</feature>
<dbReference type="AlphaFoldDB" id="F8NS12"/>
<keyword evidence="3 6" id="KW-0963">Cytoplasm</keyword>
<dbReference type="OrthoDB" id="40048at2759"/>
<evidence type="ECO:0000256" key="8">
    <source>
        <dbReference type="SAM" id="MobiDB-lite"/>
    </source>
</evidence>
<dbReference type="InterPro" id="IPR056169">
    <property type="entry name" value="HB_ELP1"/>
</dbReference>
<proteinExistence type="inferred from homology"/>
<dbReference type="GO" id="GO:0005829">
    <property type="term" value="C:cytosol"/>
    <property type="evidence" value="ECO:0007669"/>
    <property type="project" value="TreeGrafter"/>
</dbReference>
<evidence type="ECO:0000256" key="7">
    <source>
        <dbReference type="SAM" id="Coils"/>
    </source>
</evidence>
<dbReference type="Pfam" id="PF23797">
    <property type="entry name" value="Beta-prop_ELP1_2nd"/>
    <property type="match status" value="1"/>
</dbReference>
<evidence type="ECO:0000256" key="2">
    <source>
        <dbReference type="ARBA" id="ARBA00006086"/>
    </source>
</evidence>
<dbReference type="SUPFAM" id="SSF69322">
    <property type="entry name" value="Tricorn protease domain 2"/>
    <property type="match status" value="1"/>
</dbReference>
<reference evidence="14" key="1">
    <citation type="submission" date="2011-04" db="EMBL/GenBank/DDBJ databases">
        <title>Evolution of plant cell wall degrading machinery underlies the functional diversity of forest fungi.</title>
        <authorList>
            <consortium name="US DOE Joint Genome Institute (JGI-PGF)"/>
            <person name="Eastwood D.C."/>
            <person name="Floudas D."/>
            <person name="Binder M."/>
            <person name="Majcherczyk A."/>
            <person name="Schneider P."/>
            <person name="Aerts A."/>
            <person name="Asiegbu F.O."/>
            <person name="Baker S.E."/>
            <person name="Barry K."/>
            <person name="Bendiksby M."/>
            <person name="Blumentritt M."/>
            <person name="Coutinho P.M."/>
            <person name="Cullen D."/>
            <person name="Cullen D."/>
            <person name="Gathman A."/>
            <person name="Goodell B."/>
            <person name="Henrissat B."/>
            <person name="Ihrmark K."/>
            <person name="Kauserud H."/>
            <person name="Kohler A."/>
            <person name="LaButti K."/>
            <person name="Lapidus A."/>
            <person name="Lavin J.L."/>
            <person name="Lee Y.-H."/>
            <person name="Lindquist E."/>
            <person name="Lilly W."/>
            <person name="Lucas S."/>
            <person name="Morin E."/>
            <person name="Murat C."/>
            <person name="Oguiza J.A."/>
            <person name="Park J."/>
            <person name="Pisabarro A.G."/>
            <person name="Riley R."/>
            <person name="Rosling A."/>
            <person name="Salamov A."/>
            <person name="Schmidt O."/>
            <person name="Schmutz J."/>
            <person name="Skrede I."/>
            <person name="Stenlid J."/>
            <person name="Wiebenga A."/>
            <person name="Xie X."/>
            <person name="Kues U."/>
            <person name="Hibbett D.S."/>
            <person name="Hoffmeister D."/>
            <person name="Hogberg N."/>
            <person name="Martin F."/>
            <person name="Grigoriev I.V."/>
            <person name="Watkinson S.C."/>
        </authorList>
    </citation>
    <scope>NUCLEOTIDE SEQUENCE</scope>
    <source>
        <strain evidence="14">S7.9</strain>
    </source>
</reference>
<evidence type="ECO:0000259" key="13">
    <source>
        <dbReference type="Pfam" id="PF23936"/>
    </source>
</evidence>
<dbReference type="PANTHER" id="PTHR12747:SF0">
    <property type="entry name" value="ELONGATOR COMPLEX PROTEIN 1"/>
    <property type="match status" value="1"/>
</dbReference>
<feature type="compositionally biased region" description="Basic residues" evidence="8">
    <location>
        <begin position="1120"/>
        <end position="1132"/>
    </location>
</feature>
<keyword evidence="4" id="KW-0819">tRNA processing</keyword>
<accession>F8NS12</accession>
<dbReference type="Proteomes" id="UP000008064">
    <property type="component" value="Unassembled WGS sequence"/>
</dbReference>
<keyword evidence="6" id="KW-0539">Nucleus</keyword>
<dbReference type="Pfam" id="PF23936">
    <property type="entry name" value="HB_ELP1"/>
    <property type="match status" value="1"/>
</dbReference>
<dbReference type="EMBL" id="GL945432">
    <property type="protein sequence ID" value="EGO26374.1"/>
    <property type="molecule type" value="Genomic_DNA"/>
</dbReference>
<dbReference type="InterPro" id="IPR006849">
    <property type="entry name" value="Elp1"/>
</dbReference>
<keyword evidence="7" id="KW-0175">Coiled coil</keyword>
<dbReference type="InterPro" id="IPR056165">
    <property type="entry name" value="Beta-prop_ELP1_2nd"/>
</dbReference>
<evidence type="ECO:0000259" key="12">
    <source>
        <dbReference type="Pfam" id="PF23925"/>
    </source>
</evidence>
<feature type="domain" description="ELP1 alpha-solenoid" evidence="12">
    <location>
        <begin position="753"/>
        <end position="856"/>
    </location>
</feature>
<organism>
    <name type="scientific">Serpula lacrymans var. lacrymans (strain S7.9)</name>
    <name type="common">Dry rot fungus</name>
    <dbReference type="NCBI Taxonomy" id="578457"/>
    <lineage>
        <taxon>Eukaryota</taxon>
        <taxon>Fungi</taxon>
        <taxon>Dikarya</taxon>
        <taxon>Basidiomycota</taxon>
        <taxon>Agaricomycotina</taxon>
        <taxon>Agaricomycetes</taxon>
        <taxon>Agaricomycetidae</taxon>
        <taxon>Boletales</taxon>
        <taxon>Coniophorineae</taxon>
        <taxon>Serpulaceae</taxon>
        <taxon>Serpula</taxon>
    </lineage>
</organism>
<feature type="domain" description="ELP1 alpha-solenoid" evidence="12">
    <location>
        <begin position="678"/>
        <end position="744"/>
    </location>
</feature>
<dbReference type="InterPro" id="IPR056166">
    <property type="entry name" value="TPR_ELP1"/>
</dbReference>
<evidence type="ECO:0000256" key="5">
    <source>
        <dbReference type="ARBA" id="ARBA00029535"/>
    </source>
</evidence>
<protein>
    <recommendedName>
        <fullName evidence="5 6">Elongator complex protein 1</fullName>
    </recommendedName>
</protein>
<dbReference type="RefSeq" id="XP_007316547.1">
    <property type="nucleotide sequence ID" value="XM_007316485.1"/>
</dbReference>
<feature type="coiled-coil region" evidence="7">
    <location>
        <begin position="1048"/>
        <end position="1079"/>
    </location>
</feature>
<sequence length="1264" mass="141612">MRNLTLSGTSVFPIPEANVSGIAIDLDQNAIFVVSELSNQDAEVEVNVWKISSDDAIASDELPTPEMISTTRTTSSSYSALPQVVSFKALPEANCLSLVMRGGDIIVIPLDEDNSTPDVVGGVDSGILAASWSPDDSLLVLVTGEEKLILMTSTFDVLSESVLQSSEFGEDAPINVGWGSKQTQFHGSLGKKAAQANPSIAIGSSPDDDSAPHISWRGDGAYFVVSALSSGIHSDMAHRTLRVFDRQAVLQSTSEAVAGLEHPVSWRPSGNVIASTQRFGFPGGGAGKRERHDIVFFERNGLRHGEFGLRRTENRAQDSDRWDYKVKEIHWSPDSNVLAIWITEDQGDILQLWTMGNYHWYFKQEISAPKLSSSKPGRFTSVCWHPEKALTLILTTHSQVLQRSYNWETCASQIRPPKDTGSVAVVDGDKVLLTPFRSQNVPPPMSSYQLSLNGAPSSSTRNRVPVHLAFSNERDVLAALWESGYIELWNLHTRIGPSSGKIMEPVRIWSGSAQNGLDWTGRQIVIKDMKDSSRSDIAQVTILGSAAVGPDQLFVVEVHLGEGSTSIGNYKVATLGRNGRLVISSDILAWQDPGGKVYEASGFVIYTTTSHEAYFAPLSKLASQFHDPADAAGTTRDSVDDWEKRRVERGSRIVTAVSSNMSLVLQMPRGNLETINPRPLVTEVVKQDLDAGNYRKAFLACRKHRIDLSFIVEHDQEAFMRRLSSFVKQVDEVDYINLFLTSLGRSHLPVEDISASCDAIRVELERVDLTKYINSILTAYVVKSPPDHEAGLALLLRLRDAEPNIVEDAVKYIIFLVDADQLFNAALGMYDFSLVLMVAQHAQKDPREYLPFLRDLKALTKYYQRFKIDDHLRRYSKALRDLSLAESAHFEEAMEYVERHQLYEEALAVWTESENRNRVLCIYGNWLFDRREFRQAALVFIEACEPLKAMVAHERALQWQELFELASREKVQEDELQGMAYRVAEELTSKKRHAEAARVLLDYSKDVRQAVIALVNGNEFSEARRIITVHSMPELVDDIVLPGALESKSQYTEDISEMREQLRKQVSRLQELRVKKVEEPDAFYGTEDANLHNVDTMTDVSMPLTAFTRYTVAPTTTSKASKRSSRSKRKMERKVGSGRKGTVDEEEYLLKSIAKLVTRCNMTQGDVSKLLPHLLHLSNEHRTEGKELQDDMGKFQVELRNAVEEVWTRPGENAEPNPDDTWAARMQKKEGERLTDPIERVVKPEMSLPDWGLRLLQLQIDKTS</sequence>
<dbReference type="InterPro" id="IPR056167">
    <property type="entry name" value="A-sol_ELP1"/>
</dbReference>
<dbReference type="InterPro" id="IPR056164">
    <property type="entry name" value="Beta-prop_ELP1_1st"/>
</dbReference>
<dbReference type="InterPro" id="IPR015943">
    <property type="entry name" value="WD40/YVTN_repeat-like_dom_sf"/>
</dbReference>
<dbReference type="Pfam" id="PF23878">
    <property type="entry name" value="TPR_ELP1"/>
    <property type="match status" value="1"/>
</dbReference>
<comment type="pathway">
    <text evidence="1">tRNA modification; 5-methoxycarbonylmethyl-2-thiouridine-tRNA biosynthesis.</text>
</comment>
<evidence type="ECO:0000256" key="3">
    <source>
        <dbReference type="ARBA" id="ARBA00022490"/>
    </source>
</evidence>
<evidence type="ECO:0000259" key="11">
    <source>
        <dbReference type="Pfam" id="PF23878"/>
    </source>
</evidence>
<dbReference type="KEGG" id="sla:SERLADRAFT_414439"/>
<comment type="subcellular location">
    <subcellularLocation>
        <location evidence="6">Cytoplasm</location>
    </subcellularLocation>
    <subcellularLocation>
        <location evidence="6">Nucleus</location>
    </subcellularLocation>
</comment>
<dbReference type="UniPathway" id="UPA00988"/>
<dbReference type="PIRSF" id="PIRSF017233">
    <property type="entry name" value="IKAP"/>
    <property type="match status" value="1"/>
</dbReference>
<comment type="similarity">
    <text evidence="2 6">Belongs to the ELP1/IKA1 family.</text>
</comment>
<evidence type="ECO:0000313" key="14">
    <source>
        <dbReference type="EMBL" id="EGO26374.1"/>
    </source>
</evidence>
<dbReference type="Pfam" id="PF23925">
    <property type="entry name" value="A-sol_ELP1"/>
    <property type="match status" value="2"/>
</dbReference>
<feature type="domain" description="ELP1 first N-terminal beta-propeller" evidence="9">
    <location>
        <begin position="1"/>
        <end position="387"/>
    </location>
</feature>
<comment type="function">
    <text evidence="6">Component of the elongator complex which is required for multiple tRNA modifications, including mcm5U (5-methoxycarbonylmethyl uridine), mcm5s2U (5-methoxycarbonylmethyl-2-thiouridine), and ncm5U (5-carbamoylmethyl uridine). The elongator complex catalyzes formation of carboxymethyluridine in the wobble base at position 34 in tRNAs.</text>
</comment>
<evidence type="ECO:0000256" key="4">
    <source>
        <dbReference type="ARBA" id="ARBA00022694"/>
    </source>
</evidence>
<dbReference type="Pfam" id="PF04762">
    <property type="entry name" value="Beta-prop_ELP1_1st"/>
    <property type="match status" value="1"/>
</dbReference>
<name>F8NS12_SERL9</name>
<feature type="domain" description="ELP1 three-helical bundle" evidence="13">
    <location>
        <begin position="1036"/>
        <end position="1205"/>
    </location>
</feature>
<gene>
    <name evidence="14" type="ORF">SERLADRAFT_414439</name>
</gene>
<evidence type="ECO:0000256" key="6">
    <source>
        <dbReference type="PIRNR" id="PIRNR017233"/>
    </source>
</evidence>
<feature type="region of interest" description="Disordered" evidence="8">
    <location>
        <begin position="1114"/>
        <end position="1142"/>
    </location>
</feature>